<feature type="compositionally biased region" description="Polar residues" evidence="1">
    <location>
        <begin position="714"/>
        <end position="732"/>
    </location>
</feature>
<dbReference type="InParanoid" id="A0A2J7QGW4"/>
<feature type="compositionally biased region" description="Basic and acidic residues" evidence="1">
    <location>
        <begin position="603"/>
        <end position="624"/>
    </location>
</feature>
<dbReference type="GO" id="GO:0005874">
    <property type="term" value="C:microtubule"/>
    <property type="evidence" value="ECO:0007669"/>
    <property type="project" value="TreeGrafter"/>
</dbReference>
<accession>A0A2J7QGW4</accession>
<feature type="compositionally biased region" description="Low complexity" evidence="1">
    <location>
        <begin position="453"/>
        <end position="467"/>
    </location>
</feature>
<name>A0A2J7QGW4_9NEOP</name>
<evidence type="ECO:0000259" key="2">
    <source>
        <dbReference type="Pfam" id="PF15236"/>
    </source>
</evidence>
<feature type="region of interest" description="Disordered" evidence="1">
    <location>
        <begin position="685"/>
        <end position="756"/>
    </location>
</feature>
<reference evidence="3 4" key="1">
    <citation type="submission" date="2017-12" db="EMBL/GenBank/DDBJ databases">
        <title>Hemimetabolous genomes reveal molecular basis of termite eusociality.</title>
        <authorList>
            <person name="Harrison M.C."/>
            <person name="Jongepier E."/>
            <person name="Robertson H.M."/>
            <person name="Arning N."/>
            <person name="Bitard-Feildel T."/>
            <person name="Chao H."/>
            <person name="Childers C.P."/>
            <person name="Dinh H."/>
            <person name="Doddapaneni H."/>
            <person name="Dugan S."/>
            <person name="Gowin J."/>
            <person name="Greiner C."/>
            <person name="Han Y."/>
            <person name="Hu H."/>
            <person name="Hughes D.S.T."/>
            <person name="Huylmans A.-K."/>
            <person name="Kemena C."/>
            <person name="Kremer L.P.M."/>
            <person name="Lee S.L."/>
            <person name="Lopez-Ezquerra A."/>
            <person name="Mallet L."/>
            <person name="Monroy-Kuhn J.M."/>
            <person name="Moser A."/>
            <person name="Murali S.C."/>
            <person name="Muzny D.M."/>
            <person name="Otani S."/>
            <person name="Piulachs M.-D."/>
            <person name="Poelchau M."/>
            <person name="Qu J."/>
            <person name="Schaub F."/>
            <person name="Wada-Katsumata A."/>
            <person name="Worley K.C."/>
            <person name="Xie Q."/>
            <person name="Ylla G."/>
            <person name="Poulsen M."/>
            <person name="Gibbs R.A."/>
            <person name="Schal C."/>
            <person name="Richards S."/>
            <person name="Belles X."/>
            <person name="Korb J."/>
            <person name="Bornberg-Bauer E."/>
        </authorList>
    </citation>
    <scope>NUCLEOTIDE SEQUENCE [LARGE SCALE GENOMIC DNA]</scope>
    <source>
        <tissue evidence="3">Whole body</tissue>
    </source>
</reference>
<dbReference type="EMBL" id="NEVH01014359">
    <property type="protein sequence ID" value="PNF27832.1"/>
    <property type="molecule type" value="Genomic_DNA"/>
</dbReference>
<feature type="compositionally biased region" description="Polar residues" evidence="1">
    <location>
        <begin position="441"/>
        <end position="452"/>
    </location>
</feature>
<feature type="compositionally biased region" description="Basic and acidic residues" evidence="1">
    <location>
        <begin position="741"/>
        <end position="756"/>
    </location>
</feature>
<keyword evidence="4" id="KW-1185">Reference proteome</keyword>
<dbReference type="OrthoDB" id="10042846at2759"/>
<evidence type="ECO:0000313" key="4">
    <source>
        <dbReference type="Proteomes" id="UP000235965"/>
    </source>
</evidence>
<feature type="region of interest" description="Disordered" evidence="1">
    <location>
        <begin position="180"/>
        <end position="200"/>
    </location>
</feature>
<evidence type="ECO:0000313" key="3">
    <source>
        <dbReference type="EMBL" id="PNF27832.1"/>
    </source>
</evidence>
<dbReference type="InterPro" id="IPR039183">
    <property type="entry name" value="CCD66"/>
</dbReference>
<feature type="compositionally biased region" description="Basic and acidic residues" evidence="1">
    <location>
        <begin position="580"/>
        <end position="594"/>
    </location>
</feature>
<dbReference type="GO" id="GO:0060271">
    <property type="term" value="P:cilium assembly"/>
    <property type="evidence" value="ECO:0007669"/>
    <property type="project" value="TreeGrafter"/>
</dbReference>
<protein>
    <recommendedName>
        <fullName evidence="2">CCDC66 domain-containing protein</fullName>
    </recommendedName>
</protein>
<dbReference type="EMBL" id="NEVH01014359">
    <property type="protein sequence ID" value="PNF27830.1"/>
    <property type="molecule type" value="Genomic_DNA"/>
</dbReference>
<dbReference type="GO" id="GO:0005929">
    <property type="term" value="C:cilium"/>
    <property type="evidence" value="ECO:0007669"/>
    <property type="project" value="TreeGrafter"/>
</dbReference>
<feature type="compositionally biased region" description="Polar residues" evidence="1">
    <location>
        <begin position="135"/>
        <end position="146"/>
    </location>
</feature>
<dbReference type="AlphaFoldDB" id="A0A2J7QGW4"/>
<dbReference type="Pfam" id="PF15236">
    <property type="entry name" value="CCDC66"/>
    <property type="match status" value="1"/>
</dbReference>
<feature type="region of interest" description="Disordered" evidence="1">
    <location>
        <begin position="352"/>
        <end position="373"/>
    </location>
</feature>
<comment type="caution">
    <text evidence="3">The sequence shown here is derived from an EMBL/GenBank/DDBJ whole genome shotgun (WGS) entry which is preliminary data.</text>
</comment>
<feature type="region of interest" description="Disordered" evidence="1">
    <location>
        <begin position="577"/>
        <end position="668"/>
    </location>
</feature>
<feature type="region of interest" description="Disordered" evidence="1">
    <location>
        <begin position="85"/>
        <end position="149"/>
    </location>
</feature>
<feature type="region of interest" description="Disordered" evidence="1">
    <location>
        <begin position="441"/>
        <end position="467"/>
    </location>
</feature>
<feature type="domain" description="CCDC66" evidence="2">
    <location>
        <begin position="297"/>
        <end position="429"/>
    </location>
</feature>
<proteinExistence type="predicted"/>
<gene>
    <name evidence="3" type="ORF">B7P43_G09191</name>
</gene>
<dbReference type="PANTHER" id="PTHR22736">
    <property type="entry name" value="COILED-COIL DOMAIN-CONTAINING PROTEIN 66"/>
    <property type="match status" value="1"/>
</dbReference>
<dbReference type="Proteomes" id="UP000235965">
    <property type="component" value="Unassembled WGS sequence"/>
</dbReference>
<organism evidence="3 4">
    <name type="scientific">Cryptotermes secundus</name>
    <dbReference type="NCBI Taxonomy" id="105785"/>
    <lineage>
        <taxon>Eukaryota</taxon>
        <taxon>Metazoa</taxon>
        <taxon>Ecdysozoa</taxon>
        <taxon>Arthropoda</taxon>
        <taxon>Hexapoda</taxon>
        <taxon>Insecta</taxon>
        <taxon>Pterygota</taxon>
        <taxon>Neoptera</taxon>
        <taxon>Polyneoptera</taxon>
        <taxon>Dictyoptera</taxon>
        <taxon>Blattodea</taxon>
        <taxon>Blattoidea</taxon>
        <taxon>Termitoidae</taxon>
        <taxon>Kalotermitidae</taxon>
        <taxon>Cryptotermitinae</taxon>
        <taxon>Cryptotermes</taxon>
    </lineage>
</organism>
<evidence type="ECO:0000256" key="1">
    <source>
        <dbReference type="SAM" id="MobiDB-lite"/>
    </source>
</evidence>
<dbReference type="InterPro" id="IPR040467">
    <property type="entry name" value="CCDC66_dom"/>
</dbReference>
<dbReference type="STRING" id="105785.A0A2J7QGW4"/>
<dbReference type="GO" id="GO:0008017">
    <property type="term" value="F:microtubule binding"/>
    <property type="evidence" value="ECO:0007669"/>
    <property type="project" value="TreeGrafter"/>
</dbReference>
<dbReference type="PANTHER" id="PTHR22736:SF2">
    <property type="entry name" value="COILED-COIL DOMAIN-CONTAINING PROTEIN 66"/>
    <property type="match status" value="1"/>
</dbReference>
<sequence>MVTIVSTKCQSLVEQKRVQWAKERKELAGLCAPWGRLSTRTEDNYRTCIRTRFVSSTTDQAPQENEEVRQSYDYPKLTAELQAAASMMRRRRSPNLPPIYSRTSPACQDEELARGSHPYENNPEPEDEGEGETSGYASDSGGMSNERNTDHWNQHRQEQFQRHDNWMSDNQIHDKASGRFSKQTPWIPSNRRYGTPDSVVSTPPHRMWSCGASDEVNRLQWGDRGVGVGHFWEPAFHEPDSRLPQVQTSGRGTPGWLERGLNKLSNSNSSTSSSTQVLVINHGSPDQSNLSRELADSCDTISTQSQSECNRTFIRGQNAPLEPEVLLERERKRRKALEHQNAIRLQLEERERKRKEEKERRIKEERQEEERIKHEREIERKRIEEEQRRLKEREDKEVRKAAAMRKALEYAEKKAREDKSLASRKHMVESVKSSVITDKSHNKSWFDSNSAESSATDNTTLTTQNSTEIKDSVTDLCSTTVSSNSSNSVPTEHEELLKINDGTQTGIETHNDALLIAAETVTVPADGLAVVLGNAAEGRPHEILPTPGGGVQFALLMSPSLQQPLMLDKRLLTPSKYRPIGHERGTQTDLEVMKGSRSRRGKDKADNQITRKDRKKSASLERPHRGCKLPLRCRSQSQPTQPRMRLEDRPKWGVNRPGTQYIKQSEKDPYYQRRLKQRLLRAAMMGGGDTGTESDTGSCRRNCHTRGSSDENSRSPSPQQSSYHFNNGTNKRNVYHPNRTRNLDRNTNKFNEEEDKLHVPSVKNEQLESKIVLFRNRSYNVDTPSKPVQVDISSPIIENIMNRDSTQQKTSNHIMPSNILHNFSVKGSRRLLNRQNEIPITVSSSTKEQWSRAKDILSQLSSLRQGLLIKQQEWELTRSHTPQSESSWNS</sequence>